<keyword evidence="1" id="KW-0677">Repeat</keyword>
<dbReference type="InterPro" id="IPR000859">
    <property type="entry name" value="CUB_dom"/>
</dbReference>
<protein>
    <submittedName>
        <fullName evidence="7">Tumor necrosis factor-inducible protein6 protein</fullName>
    </submittedName>
</protein>
<evidence type="ECO:0000256" key="3">
    <source>
        <dbReference type="PROSITE-ProRule" id="PRU00059"/>
    </source>
</evidence>
<name>A0A9Q1BSP0_HOLLE</name>
<evidence type="ECO:0000256" key="1">
    <source>
        <dbReference type="ARBA" id="ARBA00022737"/>
    </source>
</evidence>
<evidence type="ECO:0000256" key="2">
    <source>
        <dbReference type="ARBA" id="ARBA00023157"/>
    </source>
</evidence>
<dbReference type="PROSITE" id="PS01180">
    <property type="entry name" value="CUB"/>
    <property type="match status" value="1"/>
</dbReference>
<dbReference type="EMBL" id="JAIZAY010000012">
    <property type="protein sequence ID" value="KAJ8032050.1"/>
    <property type="molecule type" value="Genomic_DNA"/>
</dbReference>
<dbReference type="InterPro" id="IPR035914">
    <property type="entry name" value="Sperma_CUB_dom_sf"/>
</dbReference>
<reference evidence="7" key="1">
    <citation type="submission" date="2021-10" db="EMBL/GenBank/DDBJ databases">
        <title>Tropical sea cucumber genome reveals ecological adaptation and Cuvierian tubules defense mechanism.</title>
        <authorList>
            <person name="Chen T."/>
        </authorList>
    </citation>
    <scope>NUCLEOTIDE SEQUENCE</scope>
    <source>
        <strain evidence="7">Nanhai2018</strain>
        <tissue evidence="7">Muscle</tissue>
    </source>
</reference>
<proteinExistence type="predicted"/>
<keyword evidence="4" id="KW-1133">Transmembrane helix</keyword>
<keyword evidence="4" id="KW-0472">Membrane</keyword>
<comment type="caution">
    <text evidence="3">Lacks conserved residue(s) required for the propagation of feature annotation.</text>
</comment>
<feature type="transmembrane region" description="Helical" evidence="4">
    <location>
        <begin position="202"/>
        <end position="228"/>
    </location>
</feature>
<evidence type="ECO:0000256" key="4">
    <source>
        <dbReference type="SAM" id="Phobius"/>
    </source>
</evidence>
<feature type="domain" description="CUB" evidence="6">
    <location>
        <begin position="29"/>
        <end position="142"/>
    </location>
</feature>
<accession>A0A9Q1BSP0</accession>
<dbReference type="SMART" id="SM00042">
    <property type="entry name" value="CUB"/>
    <property type="match status" value="1"/>
</dbReference>
<dbReference type="Gene3D" id="2.60.120.290">
    <property type="entry name" value="Spermadhesin, CUB domain"/>
    <property type="match status" value="1"/>
</dbReference>
<evidence type="ECO:0000256" key="5">
    <source>
        <dbReference type="SAM" id="SignalP"/>
    </source>
</evidence>
<gene>
    <name evidence="7" type="ORF">HOLleu_25461</name>
</gene>
<keyword evidence="4" id="KW-0812">Transmembrane</keyword>
<dbReference type="AlphaFoldDB" id="A0A9Q1BSP0"/>
<dbReference type="Pfam" id="PF00431">
    <property type="entry name" value="CUB"/>
    <property type="match status" value="1"/>
</dbReference>
<comment type="caution">
    <text evidence="7">The sequence shown here is derived from an EMBL/GenBank/DDBJ whole genome shotgun (WGS) entry which is preliminary data.</text>
</comment>
<dbReference type="OrthoDB" id="10009301at2759"/>
<sequence length="392" mass="43284">MAYQCHIKGLSIALLDMLVVFFFHPQAIEGNSLVVLEEPSGVFQSPGYPDLDDDMHCTWKVIAPPNHKITIKFLDFDLVERPICTDKVEIHGGSVGVGPYIRNQLRSQIITSTGNTISVVLISCSTSLLSDRRGIRVSYSTVYPTTLAQKTSNKVATTLTIPPSTKPVESTKIGTFSSPKYPMTSNDGASTPSFLTISTKSLVHLVPAILAGLLVSILIVIIISTAIFKRRKTEHHSNASMATNENNEIRCEQNDLPTVVAEGIAEDNSHLEYDYVQGTSTQNGSNERVILDQNRAIFSTRVNFPKLQKKQPVLNTNEDVCLYEHNERNVYENNDFEEDYGTASCIIEEASPKVGSNGRQLKRQKSDINLDQGLVANSAYEPYVSQTSSLRV</sequence>
<dbReference type="PANTHER" id="PTHR24251">
    <property type="entry name" value="OVOCHYMASE-RELATED"/>
    <property type="match status" value="1"/>
</dbReference>
<keyword evidence="5" id="KW-0732">Signal</keyword>
<evidence type="ECO:0000313" key="8">
    <source>
        <dbReference type="Proteomes" id="UP001152320"/>
    </source>
</evidence>
<organism evidence="7 8">
    <name type="scientific">Holothuria leucospilota</name>
    <name type="common">Black long sea cucumber</name>
    <name type="synonym">Mertensiothuria leucospilota</name>
    <dbReference type="NCBI Taxonomy" id="206669"/>
    <lineage>
        <taxon>Eukaryota</taxon>
        <taxon>Metazoa</taxon>
        <taxon>Echinodermata</taxon>
        <taxon>Eleutherozoa</taxon>
        <taxon>Echinozoa</taxon>
        <taxon>Holothuroidea</taxon>
        <taxon>Aspidochirotacea</taxon>
        <taxon>Aspidochirotida</taxon>
        <taxon>Holothuriidae</taxon>
        <taxon>Holothuria</taxon>
    </lineage>
</organism>
<dbReference type="SUPFAM" id="SSF49854">
    <property type="entry name" value="Spermadhesin, CUB domain"/>
    <property type="match status" value="1"/>
</dbReference>
<evidence type="ECO:0000313" key="7">
    <source>
        <dbReference type="EMBL" id="KAJ8032050.1"/>
    </source>
</evidence>
<keyword evidence="2" id="KW-1015">Disulfide bond</keyword>
<dbReference type="Proteomes" id="UP001152320">
    <property type="component" value="Chromosome 12"/>
</dbReference>
<keyword evidence="8" id="KW-1185">Reference proteome</keyword>
<dbReference type="CDD" id="cd00041">
    <property type="entry name" value="CUB"/>
    <property type="match status" value="1"/>
</dbReference>
<evidence type="ECO:0000259" key="6">
    <source>
        <dbReference type="PROSITE" id="PS01180"/>
    </source>
</evidence>
<feature type="chain" id="PRO_5040507060" evidence="5">
    <location>
        <begin position="31"/>
        <end position="392"/>
    </location>
</feature>
<dbReference type="PANTHER" id="PTHR24251:SF50">
    <property type="entry name" value="ATTRACTIN-LIKE 1A"/>
    <property type="match status" value="1"/>
</dbReference>
<feature type="signal peptide" evidence="5">
    <location>
        <begin position="1"/>
        <end position="30"/>
    </location>
</feature>